<keyword evidence="5" id="KW-1185">Reference proteome</keyword>
<dbReference type="PIRSF" id="PIRSF016184">
    <property type="entry name" value="PhzC_PhzF"/>
    <property type="match status" value="1"/>
</dbReference>
<organism evidence="4 5">
    <name type="scientific">Terrimicrobium sacchariphilum</name>
    <dbReference type="NCBI Taxonomy" id="690879"/>
    <lineage>
        <taxon>Bacteria</taxon>
        <taxon>Pseudomonadati</taxon>
        <taxon>Verrucomicrobiota</taxon>
        <taxon>Terrimicrobiia</taxon>
        <taxon>Terrimicrobiales</taxon>
        <taxon>Terrimicrobiaceae</taxon>
        <taxon>Terrimicrobium</taxon>
    </lineage>
</organism>
<gene>
    <name evidence="4" type="ORF">TSACC_23191</name>
</gene>
<evidence type="ECO:0000256" key="2">
    <source>
        <dbReference type="ARBA" id="ARBA00023235"/>
    </source>
</evidence>
<evidence type="ECO:0000256" key="3">
    <source>
        <dbReference type="PIRSR" id="PIRSR016184-1"/>
    </source>
</evidence>
<dbReference type="EMBL" id="BDCO01000002">
    <property type="protein sequence ID" value="GAT34758.1"/>
    <property type="molecule type" value="Genomic_DNA"/>
</dbReference>
<evidence type="ECO:0000313" key="4">
    <source>
        <dbReference type="EMBL" id="GAT34758.1"/>
    </source>
</evidence>
<dbReference type="Pfam" id="PF02567">
    <property type="entry name" value="PhzC-PhzF"/>
    <property type="match status" value="1"/>
</dbReference>
<dbReference type="Gene3D" id="3.10.310.10">
    <property type="entry name" value="Diaminopimelate Epimerase, Chain A, domain 1"/>
    <property type="match status" value="2"/>
</dbReference>
<feature type="active site" evidence="3">
    <location>
        <position position="46"/>
    </location>
</feature>
<proteinExistence type="inferred from homology"/>
<keyword evidence="2" id="KW-0413">Isomerase</keyword>
<dbReference type="PANTHER" id="PTHR13774">
    <property type="entry name" value="PHENAZINE BIOSYNTHESIS PROTEIN"/>
    <property type="match status" value="1"/>
</dbReference>
<dbReference type="GO" id="GO:0005737">
    <property type="term" value="C:cytoplasm"/>
    <property type="evidence" value="ECO:0007669"/>
    <property type="project" value="TreeGrafter"/>
</dbReference>
<evidence type="ECO:0000256" key="1">
    <source>
        <dbReference type="ARBA" id="ARBA00008270"/>
    </source>
</evidence>
<dbReference type="InterPro" id="IPR003719">
    <property type="entry name" value="Phenazine_PhzF-like"/>
</dbReference>
<dbReference type="PANTHER" id="PTHR13774:SF17">
    <property type="entry name" value="PHENAZINE BIOSYNTHESIS-LIKE DOMAIN-CONTAINING PROTEIN"/>
    <property type="match status" value="1"/>
</dbReference>
<dbReference type="NCBIfam" id="TIGR00654">
    <property type="entry name" value="PhzF_family"/>
    <property type="match status" value="1"/>
</dbReference>
<dbReference type="RefSeq" id="WP_075080366.1">
    <property type="nucleotide sequence ID" value="NZ_BDCO01000002.1"/>
</dbReference>
<dbReference type="SUPFAM" id="SSF54506">
    <property type="entry name" value="Diaminopimelate epimerase-like"/>
    <property type="match status" value="1"/>
</dbReference>
<dbReference type="InParanoid" id="A0A146GE37"/>
<dbReference type="FunCoup" id="A0A146GE37">
    <property type="interactions" value="396"/>
</dbReference>
<dbReference type="AlphaFoldDB" id="A0A146GE37"/>
<protein>
    <submittedName>
        <fullName evidence="4">Phenazine biosynthesis protein PhzF family</fullName>
    </submittedName>
</protein>
<reference evidence="5" key="1">
    <citation type="journal article" date="2017" name="Genome Announc.">
        <title>Draft Genome Sequence of Terrimicrobium sacchariphilum NM-5T, a Facultative Anaerobic Soil Bacterium of the Class Spartobacteria.</title>
        <authorList>
            <person name="Qiu Y.L."/>
            <person name="Tourlousse D.M."/>
            <person name="Matsuura N."/>
            <person name="Ohashi A."/>
            <person name="Sekiguchi Y."/>
        </authorList>
    </citation>
    <scope>NUCLEOTIDE SEQUENCE [LARGE SCALE GENOMIC DNA]</scope>
    <source>
        <strain evidence="5">NM-5</strain>
    </source>
</reference>
<dbReference type="STRING" id="690879.TSACC_23191"/>
<evidence type="ECO:0000313" key="5">
    <source>
        <dbReference type="Proteomes" id="UP000076023"/>
    </source>
</evidence>
<sequence>MKVPYFHVDAFASEMFRGNPAGVCLLRETTDDATLQRIAFENNLSETAFVLPHGEEFSIRWFTPTVEVDLCGHATLAAAHVLVTEARCHAPLHFDSASGILGVSAEGDRLVLDFPTLPGKSATATRMLTEALGADPCEVHKAEDFLCVYDRAEDILSLSPDMAAIAALDARGVIVTAPGHDCDFVSRFFAPGCGIPEDPVTGSAHCTLAPYWAERLGKTTFFARQVSSRGGELWCELVDDRVRIGGRCVTYMRGEIAI</sequence>
<comment type="caution">
    <text evidence="4">The sequence shown here is derived from an EMBL/GenBank/DDBJ whole genome shotgun (WGS) entry which is preliminary data.</text>
</comment>
<accession>A0A146GE37</accession>
<dbReference type="OrthoDB" id="9788221at2"/>
<dbReference type="GO" id="GO:0016853">
    <property type="term" value="F:isomerase activity"/>
    <property type="evidence" value="ECO:0007669"/>
    <property type="project" value="UniProtKB-KW"/>
</dbReference>
<name>A0A146GE37_TERSA</name>
<dbReference type="Proteomes" id="UP000076023">
    <property type="component" value="Unassembled WGS sequence"/>
</dbReference>
<comment type="similarity">
    <text evidence="1">Belongs to the PhzF family.</text>
</comment>